<dbReference type="InterPro" id="IPR050121">
    <property type="entry name" value="Cytochrome_P450_monoxygenase"/>
</dbReference>
<evidence type="ECO:0000256" key="1">
    <source>
        <dbReference type="ARBA" id="ARBA00001971"/>
    </source>
</evidence>
<dbReference type="OrthoDB" id="1470350at2759"/>
<dbReference type="PANTHER" id="PTHR24305:SF166">
    <property type="entry name" value="CYTOCHROME P450 12A4, MITOCHONDRIAL-RELATED"/>
    <property type="match status" value="1"/>
</dbReference>
<dbReference type="InterPro" id="IPR002401">
    <property type="entry name" value="Cyt_P450_E_grp-I"/>
</dbReference>
<dbReference type="InterPro" id="IPR036396">
    <property type="entry name" value="Cyt_P450_sf"/>
</dbReference>
<protein>
    <recommendedName>
        <fullName evidence="10">Cytochrome P450</fullName>
    </recommendedName>
</protein>
<keyword evidence="7" id="KW-0812">Transmembrane</keyword>
<name>A0A8H7MJY5_9PLEO</name>
<evidence type="ECO:0000256" key="3">
    <source>
        <dbReference type="ARBA" id="ARBA00022723"/>
    </source>
</evidence>
<dbReference type="GO" id="GO:0016705">
    <property type="term" value="F:oxidoreductase activity, acting on paired donors, with incorporation or reduction of molecular oxygen"/>
    <property type="evidence" value="ECO:0007669"/>
    <property type="project" value="InterPro"/>
</dbReference>
<keyword evidence="3 5" id="KW-0479">Metal-binding</keyword>
<sequence>MMDSLSSGASVIDVWLYALLPFLTVIIYAFYNAWLHPLRQYPGPLLWRSFRIPYVVSTHKGQLHQRLKEFHATYGPIVRIAPDELSYADSRAWKDIYTNRAGHQLFPRNQTWFKKQTPDEPHSIMSFDEASHARYRRAFANAFSDKHLRDQAPIVEGYVDLLISRLQTSTTEPVNLKHLIEYIAFDIGSDLSFGQSFDSLRSAKVHPWVEVAHGFGKGLALIASINQYPPIERLLRYIIPKEVMQKMQDHAMMSSAMAQKRLTMTTDRPDFVTPTKKYVEAKGGIEGKEWDINLMIFVFASSETVASALTAIFRELVQHPGTLHRLTDELRSSFQNEEGLTIASTAHLPYLNAVINEGLRLDPPAVLTPPRVVPAGGDTVCGRYVPAGTYVAYNQFAANRQKYNFHLPNTFLPERFLTSQPSHRNNKDDMASFQPFSTGRHQCIGMKLAYAEMRIIVARVLWAFDIQLADQRDRFDWGEQATYIQWDKKPLNVRVTRAKRE</sequence>
<dbReference type="Gene3D" id="1.10.630.10">
    <property type="entry name" value="Cytochrome P450"/>
    <property type="match status" value="1"/>
</dbReference>
<dbReference type="GO" id="GO:0005506">
    <property type="term" value="F:iron ion binding"/>
    <property type="evidence" value="ECO:0007669"/>
    <property type="project" value="InterPro"/>
</dbReference>
<evidence type="ECO:0000313" key="9">
    <source>
        <dbReference type="Proteomes" id="UP000651452"/>
    </source>
</evidence>
<evidence type="ECO:0000256" key="5">
    <source>
        <dbReference type="PIRSR" id="PIRSR602401-1"/>
    </source>
</evidence>
<dbReference type="PRINTS" id="PR00463">
    <property type="entry name" value="EP450I"/>
</dbReference>
<gene>
    <name evidence="8" type="ORF">EKO04_004068</name>
</gene>
<comment type="cofactor">
    <cofactor evidence="1 5">
        <name>heme</name>
        <dbReference type="ChEBI" id="CHEBI:30413"/>
    </cofactor>
</comment>
<evidence type="ECO:0000256" key="2">
    <source>
        <dbReference type="ARBA" id="ARBA00010617"/>
    </source>
</evidence>
<dbReference type="GO" id="GO:0020037">
    <property type="term" value="F:heme binding"/>
    <property type="evidence" value="ECO:0007669"/>
    <property type="project" value="InterPro"/>
</dbReference>
<dbReference type="PROSITE" id="PS00086">
    <property type="entry name" value="CYTOCHROME_P450"/>
    <property type="match status" value="1"/>
</dbReference>
<dbReference type="GO" id="GO:0004497">
    <property type="term" value="F:monooxygenase activity"/>
    <property type="evidence" value="ECO:0007669"/>
    <property type="project" value="UniProtKB-KW"/>
</dbReference>
<reference evidence="8" key="2">
    <citation type="submission" date="2020-09" db="EMBL/GenBank/DDBJ databases">
        <title>Reference genome assembly for Australian Ascochyta lentis isolate Al4.</title>
        <authorList>
            <person name="Lee R.C."/>
            <person name="Farfan-Caceres L.M."/>
            <person name="Debler J.W."/>
            <person name="Williams A.H."/>
            <person name="Henares B.M."/>
        </authorList>
    </citation>
    <scope>NUCLEOTIDE SEQUENCE</scope>
    <source>
        <strain evidence="8">Al4</strain>
    </source>
</reference>
<keyword evidence="4 5" id="KW-0408">Iron</keyword>
<evidence type="ECO:0008006" key="10">
    <source>
        <dbReference type="Google" id="ProtNLM"/>
    </source>
</evidence>
<reference evidence="8" key="1">
    <citation type="submission" date="2018-12" db="EMBL/GenBank/DDBJ databases">
        <authorList>
            <person name="Syme R.A."/>
            <person name="Farfan-Caceres L."/>
            <person name="Lichtenzveig J."/>
        </authorList>
    </citation>
    <scope>NUCLEOTIDE SEQUENCE</scope>
    <source>
        <strain evidence="8">Al4</strain>
    </source>
</reference>
<dbReference type="InterPro" id="IPR001128">
    <property type="entry name" value="Cyt_P450"/>
</dbReference>
<dbReference type="SUPFAM" id="SSF48264">
    <property type="entry name" value="Cytochrome P450"/>
    <property type="match status" value="1"/>
</dbReference>
<comment type="caution">
    <text evidence="8">The sequence shown here is derived from an EMBL/GenBank/DDBJ whole genome shotgun (WGS) entry which is preliminary data.</text>
</comment>
<organism evidence="8 9">
    <name type="scientific">Ascochyta lentis</name>
    <dbReference type="NCBI Taxonomy" id="205686"/>
    <lineage>
        <taxon>Eukaryota</taxon>
        <taxon>Fungi</taxon>
        <taxon>Dikarya</taxon>
        <taxon>Ascomycota</taxon>
        <taxon>Pezizomycotina</taxon>
        <taxon>Dothideomycetes</taxon>
        <taxon>Pleosporomycetidae</taxon>
        <taxon>Pleosporales</taxon>
        <taxon>Pleosporineae</taxon>
        <taxon>Didymellaceae</taxon>
        <taxon>Ascochyta</taxon>
    </lineage>
</organism>
<evidence type="ECO:0000313" key="8">
    <source>
        <dbReference type="EMBL" id="KAF9697555.1"/>
    </source>
</evidence>
<feature type="transmembrane region" description="Helical" evidence="7">
    <location>
        <begin position="12"/>
        <end position="31"/>
    </location>
</feature>
<evidence type="ECO:0000256" key="7">
    <source>
        <dbReference type="SAM" id="Phobius"/>
    </source>
</evidence>
<keyword evidence="7" id="KW-1133">Transmembrane helix</keyword>
<keyword evidence="6" id="KW-0503">Monooxygenase</keyword>
<keyword evidence="9" id="KW-1185">Reference proteome</keyword>
<dbReference type="PRINTS" id="PR00385">
    <property type="entry name" value="P450"/>
</dbReference>
<evidence type="ECO:0000256" key="6">
    <source>
        <dbReference type="RuleBase" id="RU000461"/>
    </source>
</evidence>
<evidence type="ECO:0000256" key="4">
    <source>
        <dbReference type="ARBA" id="ARBA00023004"/>
    </source>
</evidence>
<keyword evidence="6" id="KW-0560">Oxidoreductase</keyword>
<keyword evidence="5 6" id="KW-0349">Heme</keyword>
<dbReference type="InterPro" id="IPR017972">
    <property type="entry name" value="Cyt_P450_CS"/>
</dbReference>
<dbReference type="Pfam" id="PF00067">
    <property type="entry name" value="p450"/>
    <property type="match status" value="1"/>
</dbReference>
<keyword evidence="7" id="KW-0472">Membrane</keyword>
<accession>A0A8H7MJY5</accession>
<dbReference type="CDD" id="cd11058">
    <property type="entry name" value="CYP60B-like"/>
    <property type="match status" value="1"/>
</dbReference>
<proteinExistence type="inferred from homology"/>
<comment type="similarity">
    <text evidence="2 6">Belongs to the cytochrome P450 family.</text>
</comment>
<dbReference type="PANTHER" id="PTHR24305">
    <property type="entry name" value="CYTOCHROME P450"/>
    <property type="match status" value="1"/>
</dbReference>
<dbReference type="AlphaFoldDB" id="A0A8H7MJY5"/>
<dbReference type="EMBL" id="RZGK01000007">
    <property type="protein sequence ID" value="KAF9697555.1"/>
    <property type="molecule type" value="Genomic_DNA"/>
</dbReference>
<feature type="binding site" description="axial binding residue" evidence="5">
    <location>
        <position position="443"/>
    </location>
    <ligand>
        <name>heme</name>
        <dbReference type="ChEBI" id="CHEBI:30413"/>
    </ligand>
    <ligandPart>
        <name>Fe</name>
        <dbReference type="ChEBI" id="CHEBI:18248"/>
    </ligandPart>
</feature>
<dbReference type="Proteomes" id="UP000651452">
    <property type="component" value="Unassembled WGS sequence"/>
</dbReference>